<dbReference type="KEGG" id="daw:HS1_001698"/>
<dbReference type="SUPFAM" id="SSF50494">
    <property type="entry name" value="Trypsin-like serine proteases"/>
    <property type="match status" value="1"/>
</dbReference>
<comment type="similarity">
    <text evidence="3">Belongs to the peptidase S1C family.</text>
</comment>
<evidence type="ECO:0000256" key="8">
    <source>
        <dbReference type="ARBA" id="ARBA00022737"/>
    </source>
</evidence>
<dbReference type="CDD" id="cd10839">
    <property type="entry name" value="cpPDZ1_DegP-like"/>
    <property type="match status" value="1"/>
</dbReference>
<feature type="domain" description="PDZ" evidence="17">
    <location>
        <begin position="389"/>
        <end position="472"/>
    </location>
</feature>
<dbReference type="InterPro" id="IPR011782">
    <property type="entry name" value="Pept_S1C_Do"/>
</dbReference>
<dbReference type="SMART" id="SM00228">
    <property type="entry name" value="PDZ"/>
    <property type="match status" value="2"/>
</dbReference>
<evidence type="ECO:0000256" key="2">
    <source>
        <dbReference type="ARBA" id="ARBA00004418"/>
    </source>
</evidence>
<reference evidence="18 19" key="1">
    <citation type="submission" date="2015-10" db="EMBL/GenBank/DDBJ databases">
        <title>Candidatus Desulfofervidus auxilii, a hydrogenotrophic sulfate-reducing bacterium involved in the thermophilic anaerobic oxidation of methane.</title>
        <authorList>
            <person name="Krukenberg V."/>
            <person name="Richter M."/>
            <person name="Wegener G."/>
        </authorList>
    </citation>
    <scope>NUCLEOTIDE SEQUENCE [LARGE SCALE GENOMIC DNA]</scope>
    <source>
        <strain evidence="18 19">HS1</strain>
    </source>
</reference>
<dbReference type="Gene3D" id="2.30.42.10">
    <property type="match status" value="2"/>
</dbReference>
<evidence type="ECO:0000313" key="19">
    <source>
        <dbReference type="Proteomes" id="UP000070560"/>
    </source>
</evidence>
<evidence type="ECO:0000256" key="12">
    <source>
        <dbReference type="ARBA" id="ARBA00023016"/>
    </source>
</evidence>
<evidence type="ECO:0000256" key="10">
    <source>
        <dbReference type="ARBA" id="ARBA00022801"/>
    </source>
</evidence>
<keyword evidence="8" id="KW-0677">Repeat</keyword>
<keyword evidence="10" id="KW-0378">Hydrolase</keyword>
<dbReference type="SUPFAM" id="SSF50156">
    <property type="entry name" value="PDZ domain-like"/>
    <property type="match status" value="2"/>
</dbReference>
<dbReference type="InterPro" id="IPR009003">
    <property type="entry name" value="Peptidase_S1_PA"/>
</dbReference>
<dbReference type="PRINTS" id="PR00834">
    <property type="entry name" value="PROTEASES2C"/>
</dbReference>
<comment type="catalytic activity">
    <reaction evidence="1">
        <text>Acts on substrates that are at least partially unfolded. The cleavage site P1 residue is normally between a pair of hydrophobic residues, such as Val-|-Val.</text>
        <dbReference type="EC" id="3.4.21.107"/>
    </reaction>
</comment>
<feature type="active site" description="Charge relay system" evidence="14">
    <location>
        <position position="129"/>
    </location>
</feature>
<dbReference type="GO" id="GO:0004252">
    <property type="term" value="F:serine-type endopeptidase activity"/>
    <property type="evidence" value="ECO:0007669"/>
    <property type="project" value="InterPro"/>
</dbReference>
<keyword evidence="12" id="KW-0346">Stress response</keyword>
<dbReference type="FunFam" id="2.30.42.10:FF:000037">
    <property type="entry name" value="Periplasmic serine endoprotease DegP-like"/>
    <property type="match status" value="1"/>
</dbReference>
<keyword evidence="16" id="KW-0812">Transmembrane</keyword>
<evidence type="ECO:0000256" key="5">
    <source>
        <dbReference type="ARBA" id="ARBA00013958"/>
    </source>
</evidence>
<feature type="transmembrane region" description="Helical" evidence="16">
    <location>
        <begin position="7"/>
        <end position="28"/>
    </location>
</feature>
<gene>
    <name evidence="18" type="ORF">HS1_001698</name>
</gene>
<dbReference type="EMBL" id="CP013015">
    <property type="protein sequence ID" value="AMM41492.1"/>
    <property type="molecule type" value="Genomic_DNA"/>
</dbReference>
<dbReference type="InterPro" id="IPR041489">
    <property type="entry name" value="PDZ_6"/>
</dbReference>
<dbReference type="Gene3D" id="2.40.10.120">
    <property type="match status" value="1"/>
</dbReference>
<dbReference type="GO" id="GO:0042597">
    <property type="term" value="C:periplasmic space"/>
    <property type="evidence" value="ECO:0007669"/>
    <property type="project" value="UniProtKB-SubCell"/>
</dbReference>
<evidence type="ECO:0000256" key="14">
    <source>
        <dbReference type="PIRSR" id="PIRSR611782-1"/>
    </source>
</evidence>
<keyword evidence="9" id="KW-0574">Periplasm</keyword>
<dbReference type="Pfam" id="PF17820">
    <property type="entry name" value="PDZ_6"/>
    <property type="match status" value="2"/>
</dbReference>
<evidence type="ECO:0000259" key="17">
    <source>
        <dbReference type="PROSITE" id="PS50106"/>
    </source>
</evidence>
<feature type="active site" description="Charge relay system" evidence="14">
    <location>
        <position position="232"/>
    </location>
</feature>
<dbReference type="PANTHER" id="PTHR22939:SF129">
    <property type="entry name" value="SERINE PROTEASE HTRA2, MITOCHONDRIAL"/>
    <property type="match status" value="1"/>
</dbReference>
<evidence type="ECO:0000256" key="13">
    <source>
        <dbReference type="ARBA" id="ARBA00032850"/>
    </source>
</evidence>
<evidence type="ECO:0000313" key="18">
    <source>
        <dbReference type="EMBL" id="AMM41492.1"/>
    </source>
</evidence>
<keyword evidence="19" id="KW-1185">Reference proteome</keyword>
<evidence type="ECO:0000256" key="15">
    <source>
        <dbReference type="PIRSR" id="PIRSR611782-2"/>
    </source>
</evidence>
<evidence type="ECO:0000256" key="9">
    <source>
        <dbReference type="ARBA" id="ARBA00022764"/>
    </source>
</evidence>
<dbReference type="InterPro" id="IPR001940">
    <property type="entry name" value="Peptidase_S1C"/>
</dbReference>
<evidence type="ECO:0000256" key="6">
    <source>
        <dbReference type="ARBA" id="ARBA00022670"/>
    </source>
</evidence>
<dbReference type="FunFam" id="2.40.10.120:FF:000007">
    <property type="entry name" value="Periplasmic serine endoprotease DegP-like"/>
    <property type="match status" value="1"/>
</dbReference>
<protein>
    <recommendedName>
        <fullName evidence="5">Probable periplasmic serine endoprotease DegP-like</fullName>
        <ecNumber evidence="4">3.4.21.107</ecNumber>
    </recommendedName>
    <alternativeName>
        <fullName evidence="13">Protease Do</fullName>
    </alternativeName>
</protein>
<keyword evidence="7" id="KW-0732">Signal</keyword>
<evidence type="ECO:0000256" key="16">
    <source>
        <dbReference type="SAM" id="Phobius"/>
    </source>
</evidence>
<dbReference type="InterPro" id="IPR036034">
    <property type="entry name" value="PDZ_sf"/>
</dbReference>
<accession>A0A7U4QLE1</accession>
<keyword evidence="16" id="KW-1133">Transmembrane helix</keyword>
<feature type="binding site" evidence="15">
    <location>
        <begin position="230"/>
        <end position="232"/>
    </location>
    <ligand>
        <name>substrate</name>
    </ligand>
</feature>
<dbReference type="PANTHER" id="PTHR22939">
    <property type="entry name" value="SERINE PROTEASE FAMILY S1C HTRA-RELATED"/>
    <property type="match status" value="1"/>
</dbReference>
<proteinExistence type="inferred from homology"/>
<evidence type="ECO:0000256" key="1">
    <source>
        <dbReference type="ARBA" id="ARBA00001772"/>
    </source>
</evidence>
<dbReference type="InterPro" id="IPR001478">
    <property type="entry name" value="PDZ"/>
</dbReference>
<dbReference type="OrthoDB" id="9758917at2"/>
<evidence type="ECO:0000256" key="11">
    <source>
        <dbReference type="ARBA" id="ARBA00022825"/>
    </source>
</evidence>
<dbReference type="AlphaFoldDB" id="A0A7U4QLE1"/>
<keyword evidence="11" id="KW-0720">Serine protease</keyword>
<feature type="domain" description="PDZ" evidence="17">
    <location>
        <begin position="281"/>
        <end position="364"/>
    </location>
</feature>
<sequence>MRKCKFPLWSLILVGICSFIIGIVWLTGMQFTHNLPARPTTTVETNSLPSLAPMVKEASKAVVNISTIRVIKGPGPVFKYFFGPFGEEDPFREFFERFFGEIPQPEMKQRSLGSGFIIDKDGYILTNNHVIEKATKITIRLLNHKEYKAEIVGRDPKTDIALLKINAHNLPVLSLGDSDKLQVGDWVVAIGNPFGLGHTVTIGIISAKERIIGAGPYDHFLQTDAAINPGNSGGPLLNLRGEVVGINTAIVAQAQGIGFAIPINMAKKIVPQLKKHHRVVRGWLGVMIQEVTPQIAQALGVKEPQGALIADVTPNSPAEKAGLRRGDIIIEYNGHPIKEMNELPRLVAVTPVGERVKIKVWRDGKEKTFTVTIGELKEEMAEEQGVVPSGYDLGIEVTEITPSIAARLGIDKGVVISRVRPGSLAYEAGLRRGDVILEINKKPIIKLDDYYQAIKRLKPGESVLFLVKRQEGTLFIPLQIPKGE</sequence>
<feature type="active site" description="Charge relay system" evidence="14">
    <location>
        <position position="159"/>
    </location>
</feature>
<keyword evidence="6" id="KW-0645">Protease</keyword>
<dbReference type="EC" id="3.4.21.107" evidence="4"/>
<feature type="binding site" evidence="15">
    <location>
        <begin position="248"/>
        <end position="252"/>
    </location>
    <ligand>
        <name>substrate</name>
    </ligand>
</feature>
<evidence type="ECO:0000256" key="4">
    <source>
        <dbReference type="ARBA" id="ARBA00013035"/>
    </source>
</evidence>
<dbReference type="PROSITE" id="PS50106">
    <property type="entry name" value="PDZ"/>
    <property type="match status" value="2"/>
</dbReference>
<dbReference type="Proteomes" id="UP000070560">
    <property type="component" value="Chromosome"/>
</dbReference>
<dbReference type="GO" id="GO:0006508">
    <property type="term" value="P:proteolysis"/>
    <property type="evidence" value="ECO:0007669"/>
    <property type="project" value="UniProtKB-KW"/>
</dbReference>
<organism evidence="18 19">
    <name type="scientific">Desulfofervidus auxilii</name>
    <dbReference type="NCBI Taxonomy" id="1621989"/>
    <lineage>
        <taxon>Bacteria</taxon>
        <taxon>Pseudomonadati</taxon>
        <taxon>Thermodesulfobacteriota</taxon>
        <taxon>Candidatus Desulfofervidia</taxon>
        <taxon>Candidatus Desulfofervidales</taxon>
        <taxon>Candidatus Desulfofervidaceae</taxon>
        <taxon>Candidatus Desulfofervidus</taxon>
    </lineage>
</organism>
<name>A0A7U4QLE1_DESA2</name>
<feature type="binding site" evidence="15">
    <location>
        <position position="159"/>
    </location>
    <ligand>
        <name>substrate</name>
    </ligand>
</feature>
<feature type="binding site" evidence="15">
    <location>
        <position position="129"/>
    </location>
    <ligand>
        <name>substrate</name>
    </ligand>
</feature>
<comment type="subcellular location">
    <subcellularLocation>
        <location evidence="2">Periplasm</location>
    </subcellularLocation>
</comment>
<dbReference type="NCBIfam" id="TIGR02037">
    <property type="entry name" value="degP_htrA_DO"/>
    <property type="match status" value="1"/>
</dbReference>
<evidence type="ECO:0000256" key="7">
    <source>
        <dbReference type="ARBA" id="ARBA00022729"/>
    </source>
</evidence>
<evidence type="ECO:0000256" key="3">
    <source>
        <dbReference type="ARBA" id="ARBA00010541"/>
    </source>
</evidence>
<keyword evidence="16" id="KW-0472">Membrane</keyword>
<dbReference type="RefSeq" id="WP_082757732.1">
    <property type="nucleotide sequence ID" value="NZ_CP013015.1"/>
</dbReference>
<dbReference type="Pfam" id="PF13365">
    <property type="entry name" value="Trypsin_2"/>
    <property type="match status" value="1"/>
</dbReference>